<organism evidence="1 2">
    <name type="scientific">Thiospirochaeta perfilievii</name>
    <dbReference type="NCBI Taxonomy" id="252967"/>
    <lineage>
        <taxon>Bacteria</taxon>
        <taxon>Pseudomonadati</taxon>
        <taxon>Spirochaetota</taxon>
        <taxon>Spirochaetia</taxon>
        <taxon>Spirochaetales</taxon>
        <taxon>Spirochaetaceae</taxon>
        <taxon>Thiospirochaeta</taxon>
    </lineage>
</organism>
<gene>
    <name evidence="1" type="ORF">EW093_15935</name>
</gene>
<accession>A0A5C1QIV8</accession>
<dbReference type="KEGG" id="sper:EW093_15935"/>
<dbReference type="Proteomes" id="UP000323824">
    <property type="component" value="Chromosome"/>
</dbReference>
<proteinExistence type="predicted"/>
<evidence type="ECO:0000313" key="2">
    <source>
        <dbReference type="Proteomes" id="UP000323824"/>
    </source>
</evidence>
<dbReference type="EMBL" id="CP035807">
    <property type="protein sequence ID" value="QEN06112.1"/>
    <property type="molecule type" value="Genomic_DNA"/>
</dbReference>
<evidence type="ECO:0000313" key="1">
    <source>
        <dbReference type="EMBL" id="QEN06112.1"/>
    </source>
</evidence>
<dbReference type="AlphaFoldDB" id="A0A5C1QIV8"/>
<dbReference type="RefSeq" id="WP_149569346.1">
    <property type="nucleotide sequence ID" value="NZ_CP035807.1"/>
</dbReference>
<protein>
    <submittedName>
        <fullName evidence="1">Uncharacterized protein</fullName>
    </submittedName>
</protein>
<reference evidence="1 2" key="2">
    <citation type="submission" date="2019-09" db="EMBL/GenBank/DDBJ databases">
        <title>Complete Genome Sequence and Methylome Analysis of free living Spirochaetas.</title>
        <authorList>
            <person name="Leshcheva N."/>
            <person name="Mikheeva N."/>
        </authorList>
    </citation>
    <scope>NUCLEOTIDE SEQUENCE [LARGE SCALE GENOMIC DNA]</scope>
    <source>
        <strain evidence="1 2">P</strain>
    </source>
</reference>
<reference evidence="1 2" key="1">
    <citation type="submission" date="2019-02" db="EMBL/GenBank/DDBJ databases">
        <authorList>
            <person name="Fomenkov A."/>
            <person name="Dubinina G."/>
            <person name="Grabovich M."/>
            <person name="Vincze T."/>
            <person name="Roberts R.J."/>
        </authorList>
    </citation>
    <scope>NUCLEOTIDE SEQUENCE [LARGE SCALE GENOMIC DNA]</scope>
    <source>
        <strain evidence="1 2">P</strain>
    </source>
</reference>
<keyword evidence="2" id="KW-1185">Reference proteome</keyword>
<name>A0A5C1QIV8_9SPIO</name>
<sequence length="146" mass="17654">MEKLTNSLIRYEENIFYLKLTINNITKARFLNINMELFQKKLKDDLIFIYKTSNILFEHLLTNKKLITKDEQLHSMLGLKNLFIDEIKELSKRDFIKQEDFSEIIQTNKEDINKIERVLDEIYKEINKEDLTTNEELNILFMEDED</sequence>